<dbReference type="GO" id="GO:0016301">
    <property type="term" value="F:kinase activity"/>
    <property type="evidence" value="ECO:0007669"/>
    <property type="project" value="UniProtKB-KW"/>
</dbReference>
<sequence>MTRTRTAARATLRPLDPTRIGVLLSSINVVILSLMALAQWAAWGGWHTAARLAAWASAGEALGVAGVNLAYGLLIVGATFSLRPMRWPARALYPFIAAVALVASLPRVGALHAIYSTPSGWVFLVAEWVSGFAAGFLAVGAGVLTAQFVIRARDEEIRRLHAQQRAARAVEDLQTEELRVRRMVSDQLHGTLQYQLVTVTAGLDGLAARLAAGDPTTSAELRDLTERLEEIREQEVRSLSHAVFPSGVDLGTARAVEQLLHRLPPQIATSLDVGPGYRRLAGDGNPLPLAERLVVVYAVEEGVTNALKHGRATTVHVAIDARQAGDTWVLDVDVDDDGTGVPDPQPAHHGLVRHAGRIESRGGTLDLGPGPLGGARLHLTLPFDPDKDRALGQAG</sequence>
<evidence type="ECO:0000256" key="2">
    <source>
        <dbReference type="ARBA" id="ARBA00022777"/>
    </source>
</evidence>
<feature type="transmembrane region" description="Helical" evidence="4">
    <location>
        <begin position="121"/>
        <end position="150"/>
    </location>
</feature>
<dbReference type="Proteomes" id="UP000291758">
    <property type="component" value="Chromosome"/>
</dbReference>
<feature type="transmembrane region" description="Helical" evidence="4">
    <location>
        <begin position="61"/>
        <end position="80"/>
    </location>
</feature>
<dbReference type="Gene3D" id="3.30.565.10">
    <property type="entry name" value="Histidine kinase-like ATPase, C-terminal domain"/>
    <property type="match status" value="1"/>
</dbReference>
<feature type="transmembrane region" description="Helical" evidence="4">
    <location>
        <begin position="92"/>
        <end position="115"/>
    </location>
</feature>
<dbReference type="EMBL" id="CP035495">
    <property type="protein sequence ID" value="QAY64077.1"/>
    <property type="molecule type" value="Genomic_DNA"/>
</dbReference>
<evidence type="ECO:0000256" key="4">
    <source>
        <dbReference type="SAM" id="Phobius"/>
    </source>
</evidence>
<evidence type="ECO:0000313" key="5">
    <source>
        <dbReference type="EMBL" id="QAY64077.1"/>
    </source>
</evidence>
<organism evidence="5 6">
    <name type="scientific">Xylanimonas allomyrinae</name>
    <dbReference type="NCBI Taxonomy" id="2509459"/>
    <lineage>
        <taxon>Bacteria</taxon>
        <taxon>Bacillati</taxon>
        <taxon>Actinomycetota</taxon>
        <taxon>Actinomycetes</taxon>
        <taxon>Micrococcales</taxon>
        <taxon>Promicromonosporaceae</taxon>
        <taxon>Xylanimonas</taxon>
    </lineage>
</organism>
<dbReference type="InterPro" id="IPR050482">
    <property type="entry name" value="Sensor_HK_TwoCompSys"/>
</dbReference>
<evidence type="ECO:0000313" key="6">
    <source>
        <dbReference type="Proteomes" id="UP000291758"/>
    </source>
</evidence>
<evidence type="ECO:0000256" key="1">
    <source>
        <dbReference type="ARBA" id="ARBA00022679"/>
    </source>
</evidence>
<keyword evidence="6" id="KW-1185">Reference proteome</keyword>
<accession>A0A4P6EUG4</accession>
<keyword evidence="2" id="KW-0418">Kinase</keyword>
<name>A0A4P6EUG4_9MICO</name>
<keyword evidence="4" id="KW-0472">Membrane</keyword>
<keyword evidence="4" id="KW-0812">Transmembrane</keyword>
<dbReference type="GO" id="GO:0000160">
    <property type="term" value="P:phosphorelay signal transduction system"/>
    <property type="evidence" value="ECO:0007669"/>
    <property type="project" value="UniProtKB-KW"/>
</dbReference>
<dbReference type="PANTHER" id="PTHR24421">
    <property type="entry name" value="NITRATE/NITRITE SENSOR PROTEIN NARX-RELATED"/>
    <property type="match status" value="1"/>
</dbReference>
<dbReference type="KEGG" id="xyl:ET495_13560"/>
<dbReference type="OrthoDB" id="3573097at2"/>
<evidence type="ECO:0008006" key="7">
    <source>
        <dbReference type="Google" id="ProtNLM"/>
    </source>
</evidence>
<dbReference type="AlphaFoldDB" id="A0A4P6EUG4"/>
<feature type="transmembrane region" description="Helical" evidence="4">
    <location>
        <begin position="20"/>
        <end position="41"/>
    </location>
</feature>
<keyword evidence="4" id="KW-1133">Transmembrane helix</keyword>
<protein>
    <recommendedName>
        <fullName evidence="7">Histidine kinase/HSP90-like ATPase domain-containing protein</fullName>
    </recommendedName>
</protein>
<evidence type="ECO:0000256" key="3">
    <source>
        <dbReference type="ARBA" id="ARBA00023012"/>
    </source>
</evidence>
<keyword evidence="3" id="KW-0902">Two-component regulatory system</keyword>
<gene>
    <name evidence="5" type="ORF">ET495_13560</name>
</gene>
<proteinExistence type="predicted"/>
<dbReference type="SUPFAM" id="SSF55874">
    <property type="entry name" value="ATPase domain of HSP90 chaperone/DNA topoisomerase II/histidine kinase"/>
    <property type="match status" value="1"/>
</dbReference>
<dbReference type="InterPro" id="IPR036890">
    <property type="entry name" value="HATPase_C_sf"/>
</dbReference>
<dbReference type="RefSeq" id="WP_129205236.1">
    <property type="nucleotide sequence ID" value="NZ_CP035495.1"/>
</dbReference>
<keyword evidence="1" id="KW-0808">Transferase</keyword>
<reference evidence="5 6" key="1">
    <citation type="submission" date="2019-01" db="EMBL/GenBank/DDBJ databases">
        <title>Genome sequencing of strain 2JSPR-7.</title>
        <authorList>
            <person name="Heo J."/>
            <person name="Kim S.-J."/>
            <person name="Kim J.-S."/>
            <person name="Hong S.-B."/>
            <person name="Kwon S.-W."/>
        </authorList>
    </citation>
    <scope>NUCLEOTIDE SEQUENCE [LARGE SCALE GENOMIC DNA]</scope>
    <source>
        <strain evidence="5 6">2JSPR-7</strain>
    </source>
</reference>